<dbReference type="InterPro" id="IPR011206">
    <property type="entry name" value="Citrate_lyase_beta/mcl1/mcl2"/>
</dbReference>
<protein>
    <submittedName>
        <fullName evidence="8">Citrate lyase subunit beta / citryl-CoA lyase</fullName>
    </submittedName>
</protein>
<feature type="binding site" evidence="5">
    <location>
        <position position="118"/>
    </location>
    <ligand>
        <name>substrate</name>
    </ligand>
</feature>
<dbReference type="SUPFAM" id="SSF51621">
    <property type="entry name" value="Phosphoenolpyruvate/pyruvate domain"/>
    <property type="match status" value="1"/>
</dbReference>
<feature type="binding site" evidence="5">
    <location>
        <position position="67"/>
    </location>
    <ligand>
        <name>substrate</name>
    </ligand>
</feature>
<dbReference type="PIRSF" id="PIRSF015582">
    <property type="entry name" value="Cit_lyase_B"/>
    <property type="match status" value="1"/>
</dbReference>
<proteinExistence type="inferred from homology"/>
<dbReference type="PANTHER" id="PTHR32308">
    <property type="entry name" value="LYASE BETA SUBUNIT, PUTATIVE (AFU_ORTHOLOGUE AFUA_4G13030)-RELATED"/>
    <property type="match status" value="1"/>
</dbReference>
<dbReference type="GO" id="GO:0016829">
    <property type="term" value="F:lyase activity"/>
    <property type="evidence" value="ECO:0007669"/>
    <property type="project" value="UniProtKB-KW"/>
</dbReference>
<dbReference type="OrthoDB" id="9800547at2"/>
<dbReference type="InterPro" id="IPR040442">
    <property type="entry name" value="Pyrv_kinase-like_dom_sf"/>
</dbReference>
<dbReference type="AlphaFoldDB" id="A0A1M7ICL6"/>
<evidence type="ECO:0000256" key="4">
    <source>
        <dbReference type="ARBA" id="ARBA00022842"/>
    </source>
</evidence>
<evidence type="ECO:0000313" key="9">
    <source>
        <dbReference type="Proteomes" id="UP000183974"/>
    </source>
</evidence>
<evidence type="ECO:0000256" key="6">
    <source>
        <dbReference type="PIRSR" id="PIRSR015582-2"/>
    </source>
</evidence>
<dbReference type="PANTHER" id="PTHR32308:SF10">
    <property type="entry name" value="CITRATE LYASE SUBUNIT BETA"/>
    <property type="match status" value="1"/>
</dbReference>
<gene>
    <name evidence="8" type="ORF">SAMN05444398_11535</name>
</gene>
<evidence type="ECO:0000256" key="1">
    <source>
        <dbReference type="ARBA" id="ARBA00001946"/>
    </source>
</evidence>
<dbReference type="GO" id="GO:0000287">
    <property type="term" value="F:magnesium ion binding"/>
    <property type="evidence" value="ECO:0007669"/>
    <property type="project" value="TreeGrafter"/>
</dbReference>
<name>A0A1M7ICL6_9RHOB</name>
<keyword evidence="9" id="KW-1185">Reference proteome</keyword>
<reference evidence="8 9" key="1">
    <citation type="submission" date="2016-11" db="EMBL/GenBank/DDBJ databases">
        <authorList>
            <person name="Jaros S."/>
            <person name="Januszkiewicz K."/>
            <person name="Wedrychowicz H."/>
        </authorList>
    </citation>
    <scope>NUCLEOTIDE SEQUENCE [LARGE SCALE GENOMIC DNA]</scope>
    <source>
        <strain evidence="8 9">DSM 29589</strain>
    </source>
</reference>
<comment type="cofactor">
    <cofactor evidence="1">
        <name>Mg(2+)</name>
        <dbReference type="ChEBI" id="CHEBI:18420"/>
    </cofactor>
</comment>
<evidence type="ECO:0000256" key="5">
    <source>
        <dbReference type="PIRSR" id="PIRSR015582-1"/>
    </source>
</evidence>
<dbReference type="GO" id="GO:0006107">
    <property type="term" value="P:oxaloacetate metabolic process"/>
    <property type="evidence" value="ECO:0007669"/>
    <property type="project" value="TreeGrafter"/>
</dbReference>
<dbReference type="RefSeq" id="WP_073036898.1">
    <property type="nucleotide sequence ID" value="NZ_BMLR01000015.1"/>
</dbReference>
<dbReference type="InterPro" id="IPR005000">
    <property type="entry name" value="Aldolase/citrate-lyase_domain"/>
</dbReference>
<dbReference type="EMBL" id="FRBR01000015">
    <property type="protein sequence ID" value="SHM38546.1"/>
    <property type="molecule type" value="Genomic_DNA"/>
</dbReference>
<evidence type="ECO:0000313" key="8">
    <source>
        <dbReference type="EMBL" id="SHM38546.1"/>
    </source>
</evidence>
<feature type="binding site" evidence="6">
    <location>
        <position position="142"/>
    </location>
    <ligand>
        <name>Mg(2+)</name>
        <dbReference type="ChEBI" id="CHEBI:18420"/>
    </ligand>
</feature>
<evidence type="ECO:0000256" key="2">
    <source>
        <dbReference type="ARBA" id="ARBA00005568"/>
    </source>
</evidence>
<sequence>MPLTRITLPLFLPATRLDRFARAQGAGADAVILDLEDAVAGEDKHAARNALADLPAHTPGDVPVLVRINATDSPFFTEDAAAMKGLPIDGLILPKAEDAAACATLSRQTGLPVIGLIETARGLRNAEAVAGACLRLAFGSIDYAADLGLAHEREPLLHARSELVLASRLANRPAPWDGVTPGIKDETAIETDCRHSVAMGFGGKLIIHPAQIAPARRGFAPSPDELDWATRVTAAAAENAAAIKVDGQMIDAPVVKRAEQILARAGGTR</sequence>
<dbReference type="InterPro" id="IPR015813">
    <property type="entry name" value="Pyrv/PenolPyrv_kinase-like_dom"/>
</dbReference>
<dbReference type="STRING" id="337701.SAMN05444398_11535"/>
<evidence type="ECO:0000256" key="3">
    <source>
        <dbReference type="ARBA" id="ARBA00022723"/>
    </source>
</evidence>
<keyword evidence="3 6" id="KW-0479">Metal-binding</keyword>
<feature type="domain" description="HpcH/HpaI aldolase/citrate lyase" evidence="7">
    <location>
        <begin position="10"/>
        <end position="209"/>
    </location>
</feature>
<organism evidence="8 9">
    <name type="scientific">Roseovarius pacificus</name>
    <dbReference type="NCBI Taxonomy" id="337701"/>
    <lineage>
        <taxon>Bacteria</taxon>
        <taxon>Pseudomonadati</taxon>
        <taxon>Pseudomonadota</taxon>
        <taxon>Alphaproteobacteria</taxon>
        <taxon>Rhodobacterales</taxon>
        <taxon>Roseobacteraceae</taxon>
        <taxon>Roseovarius</taxon>
    </lineage>
</organism>
<dbReference type="Gene3D" id="3.20.20.60">
    <property type="entry name" value="Phosphoenolpyruvate-binding domains"/>
    <property type="match status" value="1"/>
</dbReference>
<accession>A0A1M7ICL6</accession>
<feature type="binding site" evidence="6">
    <location>
        <position position="118"/>
    </location>
    <ligand>
        <name>Mg(2+)</name>
        <dbReference type="ChEBI" id="CHEBI:18420"/>
    </ligand>
</feature>
<comment type="similarity">
    <text evidence="2">Belongs to the HpcH/HpaI aldolase family.</text>
</comment>
<evidence type="ECO:0000259" key="7">
    <source>
        <dbReference type="Pfam" id="PF03328"/>
    </source>
</evidence>
<keyword evidence="8" id="KW-0456">Lyase</keyword>
<dbReference type="Proteomes" id="UP000183974">
    <property type="component" value="Unassembled WGS sequence"/>
</dbReference>
<keyword evidence="4 6" id="KW-0460">Magnesium</keyword>
<dbReference type="Pfam" id="PF03328">
    <property type="entry name" value="HpcH_HpaI"/>
    <property type="match status" value="1"/>
</dbReference>